<evidence type="ECO:0000256" key="7">
    <source>
        <dbReference type="SAM" id="Phobius"/>
    </source>
</evidence>
<feature type="transmembrane region" description="Helical" evidence="7">
    <location>
        <begin position="436"/>
        <end position="457"/>
    </location>
</feature>
<evidence type="ECO:0008006" key="10">
    <source>
        <dbReference type="Google" id="ProtNLM"/>
    </source>
</evidence>
<organism evidence="8 9">
    <name type="scientific">Quercus rubra</name>
    <name type="common">Northern red oak</name>
    <name type="synonym">Quercus borealis</name>
    <dbReference type="NCBI Taxonomy" id="3512"/>
    <lineage>
        <taxon>Eukaryota</taxon>
        <taxon>Viridiplantae</taxon>
        <taxon>Streptophyta</taxon>
        <taxon>Embryophyta</taxon>
        <taxon>Tracheophyta</taxon>
        <taxon>Spermatophyta</taxon>
        <taxon>Magnoliopsida</taxon>
        <taxon>eudicotyledons</taxon>
        <taxon>Gunneridae</taxon>
        <taxon>Pentapetalae</taxon>
        <taxon>rosids</taxon>
        <taxon>fabids</taxon>
        <taxon>Fagales</taxon>
        <taxon>Fagaceae</taxon>
        <taxon>Quercus</taxon>
    </lineage>
</organism>
<dbReference type="SUPFAM" id="SSF103473">
    <property type="entry name" value="MFS general substrate transporter"/>
    <property type="match status" value="1"/>
</dbReference>
<feature type="transmembrane region" description="Helical" evidence="7">
    <location>
        <begin position="400"/>
        <end position="424"/>
    </location>
</feature>
<keyword evidence="9" id="KW-1185">Reference proteome</keyword>
<accession>A0AAN7FGL8</accession>
<dbReference type="Proteomes" id="UP001324115">
    <property type="component" value="Unassembled WGS sequence"/>
</dbReference>
<keyword evidence="4 7" id="KW-0812">Transmembrane</keyword>
<comment type="subcellular location">
    <subcellularLocation>
        <location evidence="1">Membrane</location>
        <topology evidence="1">Multi-pass membrane protein</topology>
    </subcellularLocation>
</comment>
<dbReference type="EMBL" id="JAXUIC010000005">
    <property type="protein sequence ID" value="KAK4590071.1"/>
    <property type="molecule type" value="Genomic_DNA"/>
</dbReference>
<protein>
    <recommendedName>
        <fullName evidence="10">Folate-biopterin transporter 3</fullName>
    </recommendedName>
</protein>
<keyword evidence="6 7" id="KW-0472">Membrane</keyword>
<evidence type="ECO:0000256" key="3">
    <source>
        <dbReference type="ARBA" id="ARBA00022448"/>
    </source>
</evidence>
<dbReference type="GO" id="GO:0016020">
    <property type="term" value="C:membrane"/>
    <property type="evidence" value="ECO:0007669"/>
    <property type="project" value="UniProtKB-SubCell"/>
</dbReference>
<sequence length="495" mass="55014">MEVTEENPKVGSDCEENNPRKMGGFWGFVWRPIHWFKMLCKELHWTFVLGVMIVYGASQGVGVGLSRVSTQYYLKDEQKLQPSEAQVYFGVILIPWIVKPLWGLLTDTLPILGHRRRPYFFLAGFLGVISMLVLSLHKKLHLAFALFSLMAGSAGIAIADVTIDACVTQNSINHPSLASDMQSLCGLSSSIGALVGFSLSGVFVHLVGPKGVFGLLSIPPGLVILVGILLRESPVHNFAYRRLGEKLLDASKTMWTTLKCRDVWRPCLYMYLSIALGLNIYEGMFYWYTDAKGGPYFSQEVIGTISAVGAIGSLFGVLIYQNFLKNHPFHDILFWAQLLFGVSGLLDLVLVLRINLKIGVPDYLFVVIEGAISHVIGRVKWMPLLVLSSKLCPAGIEGTFFALLMSIDHVGMLTSSWAGGLLLHFLKVTREQFDNLWMAILIRSFLRLVPIGLLFLIPRRDPNLSILPTEMLRTKKGNGILEPETVELTSLINSI</sequence>
<feature type="transmembrane region" description="Helical" evidence="7">
    <location>
        <begin position="184"/>
        <end position="206"/>
    </location>
</feature>
<dbReference type="CDD" id="cd17484">
    <property type="entry name" value="MFS_FBT"/>
    <property type="match status" value="1"/>
</dbReference>
<feature type="transmembrane region" description="Helical" evidence="7">
    <location>
        <begin position="301"/>
        <end position="320"/>
    </location>
</feature>
<evidence type="ECO:0000256" key="6">
    <source>
        <dbReference type="ARBA" id="ARBA00023136"/>
    </source>
</evidence>
<feature type="transmembrane region" description="Helical" evidence="7">
    <location>
        <begin position="85"/>
        <end position="106"/>
    </location>
</feature>
<feature type="transmembrane region" description="Helical" evidence="7">
    <location>
        <begin position="43"/>
        <end position="65"/>
    </location>
</feature>
<name>A0AAN7FGL8_QUERU</name>
<evidence type="ECO:0000313" key="9">
    <source>
        <dbReference type="Proteomes" id="UP001324115"/>
    </source>
</evidence>
<comment type="caution">
    <text evidence="8">The sequence shown here is derived from an EMBL/GenBank/DDBJ whole genome shotgun (WGS) entry which is preliminary data.</text>
</comment>
<dbReference type="Gene3D" id="1.20.1250.20">
    <property type="entry name" value="MFS general substrate transporter like domains"/>
    <property type="match status" value="1"/>
</dbReference>
<keyword evidence="5 7" id="KW-1133">Transmembrane helix</keyword>
<dbReference type="AlphaFoldDB" id="A0AAN7FGL8"/>
<dbReference type="NCBIfam" id="TIGR00788">
    <property type="entry name" value="fbt"/>
    <property type="match status" value="1"/>
</dbReference>
<dbReference type="InterPro" id="IPR004324">
    <property type="entry name" value="FBT"/>
</dbReference>
<dbReference type="InterPro" id="IPR036259">
    <property type="entry name" value="MFS_trans_sf"/>
</dbReference>
<reference evidence="8 9" key="1">
    <citation type="journal article" date="2023" name="G3 (Bethesda)">
        <title>A haplotype-resolved chromosome-scale genome for Quercus rubra L. provides insights into the genetics of adaptive traits for red oak species.</title>
        <authorList>
            <person name="Kapoor B."/>
            <person name="Jenkins J."/>
            <person name="Schmutz J."/>
            <person name="Zhebentyayeva T."/>
            <person name="Kuelheim C."/>
            <person name="Coggeshall M."/>
            <person name="Heim C."/>
            <person name="Lasky J.R."/>
            <person name="Leites L."/>
            <person name="Islam-Faridi N."/>
            <person name="Romero-Severson J."/>
            <person name="DeLeo V.L."/>
            <person name="Lucas S.M."/>
            <person name="Lazic D."/>
            <person name="Gailing O."/>
            <person name="Carlson J."/>
            <person name="Staton M."/>
        </authorList>
    </citation>
    <scope>NUCLEOTIDE SEQUENCE [LARGE SCALE GENOMIC DNA]</scope>
    <source>
        <strain evidence="8">Pseudo-F2</strain>
    </source>
</reference>
<keyword evidence="3" id="KW-0813">Transport</keyword>
<feature type="transmembrane region" description="Helical" evidence="7">
    <location>
        <begin position="332"/>
        <end position="354"/>
    </location>
</feature>
<dbReference type="PANTHER" id="PTHR31585">
    <property type="entry name" value="FOLATE-BIOPTERIN TRANSPORTER 1, CHLOROPLASTIC"/>
    <property type="match status" value="1"/>
</dbReference>
<comment type="similarity">
    <text evidence="2">Belongs to the major facilitator superfamily. Folate-biopterin transporter (TC 2.A.71) family.</text>
</comment>
<feature type="transmembrane region" description="Helical" evidence="7">
    <location>
        <begin position="142"/>
        <end position="163"/>
    </location>
</feature>
<feature type="transmembrane region" description="Helical" evidence="7">
    <location>
        <begin position="212"/>
        <end position="230"/>
    </location>
</feature>
<feature type="transmembrane region" description="Helical" evidence="7">
    <location>
        <begin position="268"/>
        <end position="289"/>
    </location>
</feature>
<dbReference type="PANTHER" id="PTHR31585:SF11">
    <property type="entry name" value="FOLATE-BIOPTERIN TRANSPORTER 3-RELATED"/>
    <property type="match status" value="1"/>
</dbReference>
<evidence type="ECO:0000256" key="5">
    <source>
        <dbReference type="ARBA" id="ARBA00022989"/>
    </source>
</evidence>
<dbReference type="Pfam" id="PF03092">
    <property type="entry name" value="BT1"/>
    <property type="match status" value="1"/>
</dbReference>
<evidence type="ECO:0000313" key="8">
    <source>
        <dbReference type="EMBL" id="KAK4590071.1"/>
    </source>
</evidence>
<dbReference type="InterPro" id="IPR039309">
    <property type="entry name" value="BT1"/>
</dbReference>
<proteinExistence type="inferred from homology"/>
<feature type="transmembrane region" description="Helical" evidence="7">
    <location>
        <begin position="118"/>
        <end position="136"/>
    </location>
</feature>
<evidence type="ECO:0000256" key="2">
    <source>
        <dbReference type="ARBA" id="ARBA00007015"/>
    </source>
</evidence>
<feature type="transmembrane region" description="Helical" evidence="7">
    <location>
        <begin position="360"/>
        <end position="379"/>
    </location>
</feature>
<gene>
    <name evidence="8" type="ORF">RGQ29_020581</name>
</gene>
<evidence type="ECO:0000256" key="4">
    <source>
        <dbReference type="ARBA" id="ARBA00022692"/>
    </source>
</evidence>
<evidence type="ECO:0000256" key="1">
    <source>
        <dbReference type="ARBA" id="ARBA00004141"/>
    </source>
</evidence>